<sequence>MRSLTIIVAAPDPERLRGALTLAAAQAALGGRARLFLQLDAVALLRAPIAAPRDAGHKAAGLPSLEDLLAEALSLGVALSACQSGMSLAGLSLADLPPGTEVTGPIALLQAQTEADRLIFA</sequence>
<gene>
    <name evidence="1" type="ORF">LL253_09270</name>
</gene>
<dbReference type="Pfam" id="PF02635">
    <property type="entry name" value="DsrE"/>
    <property type="match status" value="1"/>
</dbReference>
<protein>
    <submittedName>
        <fullName evidence="1">DsrE/DsrF/DrsH-like family protein</fullName>
    </submittedName>
</protein>
<dbReference type="InterPro" id="IPR027396">
    <property type="entry name" value="DsrEFH-like"/>
</dbReference>
<evidence type="ECO:0000313" key="2">
    <source>
        <dbReference type="Proteomes" id="UP001198830"/>
    </source>
</evidence>
<organism evidence="1 2">
    <name type="scientific">Sphingobium soli</name>
    <dbReference type="NCBI Taxonomy" id="1591116"/>
    <lineage>
        <taxon>Bacteria</taxon>
        <taxon>Pseudomonadati</taxon>
        <taxon>Pseudomonadota</taxon>
        <taxon>Alphaproteobacteria</taxon>
        <taxon>Sphingomonadales</taxon>
        <taxon>Sphingomonadaceae</taxon>
        <taxon>Sphingobium</taxon>
    </lineage>
</organism>
<dbReference type="RefSeq" id="WP_228226993.1">
    <property type="nucleotide sequence ID" value="NZ_JAJGNP010000005.1"/>
</dbReference>
<comment type="caution">
    <text evidence="1">The sequence shown here is derived from an EMBL/GenBank/DDBJ whole genome shotgun (WGS) entry which is preliminary data.</text>
</comment>
<dbReference type="Proteomes" id="UP001198830">
    <property type="component" value="Unassembled WGS sequence"/>
</dbReference>
<keyword evidence="2" id="KW-1185">Reference proteome</keyword>
<dbReference type="SUPFAM" id="SSF75169">
    <property type="entry name" value="DsrEFH-like"/>
    <property type="match status" value="1"/>
</dbReference>
<dbReference type="EMBL" id="JAJGNP010000005">
    <property type="protein sequence ID" value="MCC4232881.1"/>
    <property type="molecule type" value="Genomic_DNA"/>
</dbReference>
<name>A0ABS8H3K5_9SPHN</name>
<evidence type="ECO:0000313" key="1">
    <source>
        <dbReference type="EMBL" id="MCC4232881.1"/>
    </source>
</evidence>
<proteinExistence type="predicted"/>
<dbReference type="InterPro" id="IPR003787">
    <property type="entry name" value="Sulphur_relay_DsrE/F-like"/>
</dbReference>
<reference evidence="1 2" key="1">
    <citation type="submission" date="2021-10" db="EMBL/GenBank/DDBJ databases">
        <title>The diversity and Nitrogen Metabolism of Culturable Nitrate-Utilizing Bacteria Within the Oxygen Minimum Zone of the Changjiang (Yangtze River)Estuary.</title>
        <authorList>
            <person name="Zhang D."/>
            <person name="Zheng J."/>
            <person name="Liu S."/>
            <person name="He W."/>
        </authorList>
    </citation>
    <scope>NUCLEOTIDE SEQUENCE [LARGE SCALE GENOMIC DNA]</scope>
    <source>
        <strain evidence="1 2">FXH275-2</strain>
    </source>
</reference>
<dbReference type="Gene3D" id="3.40.1260.10">
    <property type="entry name" value="DsrEFH-like"/>
    <property type="match status" value="1"/>
</dbReference>
<accession>A0ABS8H3K5</accession>